<reference evidence="2 3" key="1">
    <citation type="submission" date="2017-08" db="EMBL/GenBank/DDBJ databases">
        <title>Mechanisms for carbon and nitrogen cycling indicate functional differentiation within the Candidate Phyla Radiation.</title>
        <authorList>
            <person name="Danczak R.E."/>
            <person name="Johnston M.D."/>
            <person name="Kenah C."/>
            <person name="Slattery M."/>
            <person name="Wrighton K.C."/>
            <person name="Wilkins M.J."/>
        </authorList>
    </citation>
    <scope>NUCLEOTIDE SEQUENCE [LARGE SCALE GENOMIC DNA]</scope>
    <source>
        <strain evidence="2">Gr01-1014_85</strain>
    </source>
</reference>
<sequence length="130" mass="14401">MNIYLFAIIGLIAMSSVGYLMFGQLYKELFADEDHSKPEMKQLAMVLIAMFLISLGFASLYSGFEFSYTLNLNNMMKGLYLGLIFAAAGFALPLMIDGQHFMPKPGKLTAIIVNWTASFIVLGLLAGWLL</sequence>
<proteinExistence type="predicted"/>
<feature type="transmembrane region" description="Helical" evidence="1">
    <location>
        <begin position="6"/>
        <end position="22"/>
    </location>
</feature>
<evidence type="ECO:0000313" key="2">
    <source>
        <dbReference type="EMBL" id="TSC66173.1"/>
    </source>
</evidence>
<accession>A0A554JCP3</accession>
<keyword evidence="1" id="KW-0812">Transmembrane</keyword>
<dbReference type="EMBL" id="VMFD01000013">
    <property type="protein sequence ID" value="TSC66173.1"/>
    <property type="molecule type" value="Genomic_DNA"/>
</dbReference>
<evidence type="ECO:0000256" key="1">
    <source>
        <dbReference type="SAM" id="Phobius"/>
    </source>
</evidence>
<name>A0A554JCP3_9BACT</name>
<comment type="caution">
    <text evidence="2">The sequence shown here is derived from an EMBL/GenBank/DDBJ whole genome shotgun (WGS) entry which is preliminary data.</text>
</comment>
<evidence type="ECO:0008006" key="4">
    <source>
        <dbReference type="Google" id="ProtNLM"/>
    </source>
</evidence>
<feature type="transmembrane region" description="Helical" evidence="1">
    <location>
        <begin position="79"/>
        <end position="96"/>
    </location>
</feature>
<gene>
    <name evidence="2" type="ORF">CEO22_207</name>
</gene>
<feature type="transmembrane region" description="Helical" evidence="1">
    <location>
        <begin position="43"/>
        <end position="64"/>
    </location>
</feature>
<dbReference type="AlphaFoldDB" id="A0A554JCP3"/>
<feature type="transmembrane region" description="Helical" evidence="1">
    <location>
        <begin position="108"/>
        <end position="129"/>
    </location>
</feature>
<keyword evidence="1" id="KW-1133">Transmembrane helix</keyword>
<evidence type="ECO:0000313" key="3">
    <source>
        <dbReference type="Proteomes" id="UP000316253"/>
    </source>
</evidence>
<organism evidence="2 3">
    <name type="scientific">Candidatus Berkelbacteria bacterium Gr01-1014_85</name>
    <dbReference type="NCBI Taxonomy" id="2017150"/>
    <lineage>
        <taxon>Bacteria</taxon>
        <taxon>Candidatus Berkelbacteria</taxon>
    </lineage>
</organism>
<keyword evidence="1" id="KW-0472">Membrane</keyword>
<dbReference type="Proteomes" id="UP000316253">
    <property type="component" value="Unassembled WGS sequence"/>
</dbReference>
<protein>
    <recommendedName>
        <fullName evidence="4">DUF1761 domain-containing protein</fullName>
    </recommendedName>
</protein>